<feature type="compositionally biased region" description="Basic and acidic residues" evidence="5">
    <location>
        <begin position="2327"/>
        <end position="2338"/>
    </location>
</feature>
<protein>
    <recommendedName>
        <fullName evidence="3">THO complex subunit 2</fullName>
    </recommendedName>
</protein>
<evidence type="ECO:0000256" key="4">
    <source>
        <dbReference type="ARBA" id="ARBA00023242"/>
    </source>
</evidence>
<dbReference type="GO" id="GO:0006397">
    <property type="term" value="P:mRNA processing"/>
    <property type="evidence" value="ECO:0007669"/>
    <property type="project" value="InterPro"/>
</dbReference>
<feature type="compositionally biased region" description="Basic and acidic residues" evidence="5">
    <location>
        <begin position="1431"/>
        <end position="1441"/>
    </location>
</feature>
<evidence type="ECO:0000313" key="11">
    <source>
        <dbReference type="Proteomes" id="UP000305647"/>
    </source>
</evidence>
<organism evidence="10 11">
    <name type="scientific">Wallemia mellicola</name>
    <dbReference type="NCBI Taxonomy" id="1708541"/>
    <lineage>
        <taxon>Eukaryota</taxon>
        <taxon>Fungi</taxon>
        <taxon>Dikarya</taxon>
        <taxon>Basidiomycota</taxon>
        <taxon>Wallemiomycotina</taxon>
        <taxon>Wallemiomycetes</taxon>
        <taxon>Wallemiales</taxon>
        <taxon>Wallemiaceae</taxon>
        <taxon>Wallemia</taxon>
    </lineage>
</organism>
<feature type="region of interest" description="Disordered" evidence="5">
    <location>
        <begin position="1982"/>
        <end position="2001"/>
    </location>
</feature>
<dbReference type="Pfam" id="PF11262">
    <property type="entry name" value="Tho2"/>
    <property type="match status" value="1"/>
</dbReference>
<feature type="compositionally biased region" description="Acidic residues" evidence="5">
    <location>
        <begin position="2167"/>
        <end position="2178"/>
    </location>
</feature>
<feature type="compositionally biased region" description="Polar residues" evidence="5">
    <location>
        <begin position="2368"/>
        <end position="2400"/>
    </location>
</feature>
<feature type="region of interest" description="Disordered" evidence="5">
    <location>
        <begin position="412"/>
        <end position="436"/>
    </location>
</feature>
<feature type="compositionally biased region" description="Basic and acidic residues" evidence="5">
    <location>
        <begin position="1687"/>
        <end position="1715"/>
    </location>
</feature>
<feature type="compositionally biased region" description="Basic and acidic residues" evidence="5">
    <location>
        <begin position="1914"/>
        <end position="1929"/>
    </location>
</feature>
<dbReference type="Pfam" id="PF11732">
    <property type="entry name" value="Thoc2"/>
    <property type="match status" value="1"/>
</dbReference>
<feature type="region of interest" description="Disordered" evidence="5">
    <location>
        <begin position="1914"/>
        <end position="1973"/>
    </location>
</feature>
<feature type="domain" description="THO complex subunitTHOC2 C-terminal" evidence="7">
    <location>
        <begin position="1063"/>
        <end position="1361"/>
    </location>
</feature>
<accession>A0A4T0R2Z0</accession>
<feature type="compositionally biased region" description="Basic and acidic residues" evidence="5">
    <location>
        <begin position="1582"/>
        <end position="1660"/>
    </location>
</feature>
<feature type="compositionally biased region" description="Low complexity" evidence="5">
    <location>
        <begin position="2758"/>
        <end position="2790"/>
    </location>
</feature>
<evidence type="ECO:0000256" key="2">
    <source>
        <dbReference type="ARBA" id="ARBA00007857"/>
    </source>
</evidence>
<reference evidence="10 11" key="1">
    <citation type="submission" date="2019-03" db="EMBL/GenBank/DDBJ databases">
        <title>Sequencing 25 genomes of Wallemia mellicola.</title>
        <authorList>
            <person name="Gostincar C."/>
        </authorList>
    </citation>
    <scope>NUCLEOTIDE SEQUENCE [LARGE SCALE GENOMIC DNA]</scope>
    <source>
        <strain evidence="10 11">EXF-8738</strain>
    </source>
</reference>
<feature type="compositionally biased region" description="Low complexity" evidence="5">
    <location>
        <begin position="1563"/>
        <end position="1581"/>
    </location>
</feature>
<feature type="compositionally biased region" description="Basic and acidic residues" evidence="5">
    <location>
        <begin position="995"/>
        <end position="1011"/>
    </location>
</feature>
<feature type="domain" description="THO complex subunit 2 N-terminal" evidence="9">
    <location>
        <begin position="10"/>
        <end position="670"/>
    </location>
</feature>
<feature type="compositionally biased region" description="Polar residues" evidence="5">
    <location>
        <begin position="2722"/>
        <end position="2743"/>
    </location>
</feature>
<feature type="compositionally biased region" description="Basic and acidic residues" evidence="5">
    <location>
        <begin position="1391"/>
        <end position="1421"/>
    </location>
</feature>
<feature type="compositionally biased region" description="Low complexity" evidence="5">
    <location>
        <begin position="2341"/>
        <end position="2367"/>
    </location>
</feature>
<feature type="compositionally biased region" description="Basic and acidic residues" evidence="5">
    <location>
        <begin position="1869"/>
        <end position="1890"/>
    </location>
</feature>
<feature type="region of interest" description="Disordered" evidence="5">
    <location>
        <begin position="1782"/>
        <end position="1825"/>
    </location>
</feature>
<proteinExistence type="inferred from homology"/>
<evidence type="ECO:0000313" key="10">
    <source>
        <dbReference type="EMBL" id="TIC32066.1"/>
    </source>
</evidence>
<feature type="compositionally biased region" description="Basic and acidic residues" evidence="5">
    <location>
        <begin position="2097"/>
        <end position="2107"/>
    </location>
</feature>
<feature type="compositionally biased region" description="Acidic residues" evidence="5">
    <location>
        <begin position="2187"/>
        <end position="2196"/>
    </location>
</feature>
<feature type="region of interest" description="Disordered" evidence="5">
    <location>
        <begin position="1366"/>
        <end position="1767"/>
    </location>
</feature>
<evidence type="ECO:0000259" key="8">
    <source>
        <dbReference type="Pfam" id="PF11732"/>
    </source>
</evidence>
<feature type="compositionally biased region" description="Basic and acidic residues" evidence="5">
    <location>
        <begin position="1813"/>
        <end position="1823"/>
    </location>
</feature>
<dbReference type="InterPro" id="IPR021418">
    <property type="entry name" value="THO_THOC2_C"/>
</dbReference>
<comment type="caution">
    <text evidence="10">The sequence shown here is derived from an EMBL/GenBank/DDBJ whole genome shotgun (WGS) entry which is preliminary data.</text>
</comment>
<dbReference type="InterPro" id="IPR021726">
    <property type="entry name" value="THO_THOC2_N"/>
</dbReference>
<feature type="compositionally biased region" description="Acidic residues" evidence="5">
    <location>
        <begin position="2297"/>
        <end position="2308"/>
    </location>
</feature>
<feature type="compositionally biased region" description="Basic and acidic residues" evidence="5">
    <location>
        <begin position="1938"/>
        <end position="1953"/>
    </location>
</feature>
<feature type="region of interest" description="Disordered" evidence="5">
    <location>
        <begin position="2095"/>
        <end position="2400"/>
    </location>
</feature>
<comment type="subcellular location">
    <subcellularLocation>
        <location evidence="1">Nucleus</location>
    </subcellularLocation>
</comment>
<feature type="compositionally biased region" description="Basic and acidic residues" evidence="5">
    <location>
        <begin position="2631"/>
        <end position="2647"/>
    </location>
</feature>
<feature type="domain" description="THO complex subunitTHOC2 N-terminal" evidence="8">
    <location>
        <begin position="681"/>
        <end position="756"/>
    </location>
</feature>
<feature type="domain" description="DNA replication checkpoint mediator MRC1" evidence="6">
    <location>
        <begin position="2431"/>
        <end position="2572"/>
    </location>
</feature>
<dbReference type="Pfam" id="PF16134">
    <property type="entry name" value="THOC2_N"/>
    <property type="match status" value="1"/>
</dbReference>
<dbReference type="EMBL" id="SPRO01000009">
    <property type="protein sequence ID" value="TIC32066.1"/>
    <property type="molecule type" value="Genomic_DNA"/>
</dbReference>
<feature type="region of interest" description="Disordered" evidence="5">
    <location>
        <begin position="2585"/>
        <end position="2790"/>
    </location>
</feature>
<dbReference type="GO" id="GO:0006406">
    <property type="term" value="P:mRNA export from nucleus"/>
    <property type="evidence" value="ECO:0007669"/>
    <property type="project" value="InterPro"/>
</dbReference>
<feature type="compositionally biased region" description="Basic and acidic residues" evidence="5">
    <location>
        <begin position="1964"/>
        <end position="1973"/>
    </location>
</feature>
<evidence type="ECO:0000259" key="6">
    <source>
        <dbReference type="Pfam" id="PF09444"/>
    </source>
</evidence>
<feature type="region of interest" description="Disordered" evidence="5">
    <location>
        <begin position="2051"/>
        <end position="2082"/>
    </location>
</feature>
<keyword evidence="4" id="KW-0539">Nucleus</keyword>
<feature type="compositionally biased region" description="Basic and acidic residues" evidence="5">
    <location>
        <begin position="962"/>
        <end position="987"/>
    </location>
</feature>
<dbReference type="PANTHER" id="PTHR21597">
    <property type="entry name" value="THO2 PROTEIN"/>
    <property type="match status" value="1"/>
</dbReference>
<feature type="compositionally biased region" description="Basic and acidic residues" evidence="5">
    <location>
        <begin position="2472"/>
        <end position="2502"/>
    </location>
</feature>
<comment type="similarity">
    <text evidence="2">Belongs to the THOC2 family.</text>
</comment>
<feature type="compositionally biased region" description="Acidic residues" evidence="5">
    <location>
        <begin position="2143"/>
        <end position="2160"/>
    </location>
</feature>
<feature type="compositionally biased region" description="Basic and acidic residues" evidence="5">
    <location>
        <begin position="1553"/>
        <end position="1562"/>
    </location>
</feature>
<feature type="region of interest" description="Disordered" evidence="5">
    <location>
        <begin position="2472"/>
        <end position="2503"/>
    </location>
</feature>
<evidence type="ECO:0000259" key="9">
    <source>
        <dbReference type="Pfam" id="PF16134"/>
    </source>
</evidence>
<dbReference type="Pfam" id="PF09444">
    <property type="entry name" value="MRC1"/>
    <property type="match status" value="1"/>
</dbReference>
<feature type="compositionally biased region" description="Basic and acidic residues" evidence="5">
    <location>
        <begin position="1794"/>
        <end position="1803"/>
    </location>
</feature>
<feature type="compositionally biased region" description="Acidic residues" evidence="5">
    <location>
        <begin position="2253"/>
        <end position="2262"/>
    </location>
</feature>
<feature type="compositionally biased region" description="Basic and acidic residues" evidence="5">
    <location>
        <begin position="1742"/>
        <end position="1755"/>
    </location>
</feature>
<feature type="compositionally biased region" description="Acidic residues" evidence="5">
    <location>
        <begin position="1784"/>
        <end position="1793"/>
    </location>
</feature>
<feature type="compositionally biased region" description="Basic residues" evidence="5">
    <location>
        <begin position="2108"/>
        <end position="2118"/>
    </location>
</feature>
<evidence type="ECO:0000256" key="3">
    <source>
        <dbReference type="ARBA" id="ARBA00019596"/>
    </source>
</evidence>
<name>A0A4T0R2Z0_9BASI</name>
<feature type="compositionally biased region" description="Basic and acidic residues" evidence="5">
    <location>
        <begin position="421"/>
        <end position="436"/>
    </location>
</feature>
<feature type="compositionally biased region" description="Low complexity" evidence="5">
    <location>
        <begin position="2204"/>
        <end position="2213"/>
    </location>
</feature>
<feature type="compositionally biased region" description="Polar residues" evidence="5">
    <location>
        <begin position="2311"/>
        <end position="2324"/>
    </location>
</feature>
<feature type="compositionally biased region" description="Polar residues" evidence="5">
    <location>
        <begin position="1019"/>
        <end position="1033"/>
    </location>
</feature>
<feature type="compositionally biased region" description="Polar residues" evidence="5">
    <location>
        <begin position="1455"/>
        <end position="1499"/>
    </location>
</feature>
<feature type="region of interest" description="Disordered" evidence="5">
    <location>
        <begin position="2543"/>
        <end position="2562"/>
    </location>
</feature>
<gene>
    <name evidence="10" type="ORF">E3Q10_01344</name>
</gene>
<feature type="region of interest" description="Disordered" evidence="5">
    <location>
        <begin position="962"/>
        <end position="1035"/>
    </location>
</feature>
<dbReference type="PANTHER" id="PTHR21597:SF0">
    <property type="entry name" value="THO COMPLEX SUBUNIT 2"/>
    <property type="match status" value="1"/>
</dbReference>
<feature type="region of interest" description="Disordered" evidence="5">
    <location>
        <begin position="1843"/>
        <end position="1890"/>
    </location>
</feature>
<evidence type="ECO:0000256" key="5">
    <source>
        <dbReference type="SAM" id="MobiDB-lite"/>
    </source>
</evidence>
<dbReference type="InterPro" id="IPR040007">
    <property type="entry name" value="Tho2"/>
</dbReference>
<feature type="compositionally biased region" description="Basic and acidic residues" evidence="5">
    <location>
        <begin position="2119"/>
        <end position="2129"/>
    </location>
</feature>
<feature type="compositionally biased region" description="Acidic residues" evidence="5">
    <location>
        <begin position="2609"/>
        <end position="2618"/>
    </location>
</feature>
<dbReference type="GO" id="GO:0003729">
    <property type="term" value="F:mRNA binding"/>
    <property type="evidence" value="ECO:0007669"/>
    <property type="project" value="TreeGrafter"/>
</dbReference>
<dbReference type="GO" id="GO:0000445">
    <property type="term" value="C:THO complex part of transcription export complex"/>
    <property type="evidence" value="ECO:0007669"/>
    <property type="project" value="TreeGrafter"/>
</dbReference>
<sequence length="2790" mass="316599">MADSSVYEECEHIITSYNSENSNNEQIVDLVQNFPNEFFATLLSQEPLLQSSLSLLKVVILSLEGEFKQSAQSAFCDTFSVIDLPYEDTAAGIWAKLRTAQGDTQLKEQLALVTSQRRPLYDLARQLIVEGYIPADLLSQRIGATGLNVLGVINDPNVHQRKEARANTSAIYRQHRFNLHREVAEGFAKMSTLIVNLMGDEMQVNVIRTPEYIEAEKKRAHQCWIGIEKLIGFFDLDPLRALSTILDLFASSVATHWRFFLALLDFSPWRRKTVPHSMDVEPTPGKYEGWDFSNIINDAEQGRRQPLDVPRKDNTSSIEGNLVIAQVLGFQMKYYQRKQSEKILDNCYHLCALLIREDYVALLDLLPHLSPDEKKMNELKSTYKDSLQDKLMSAKTSNNKLAMAAPLSDDIPSASKGVASQEEKVEEDKKKKKEEVPFEPPLQKVSLVISLLSVGALKEAFFMLSLYPHLPYLFPRICDLILRIANHSIEPIYAPISTRSKRNIEKKGGNNKIFSCEAPTPVASETKEFVFFYEKWVENIPQAYTVKEALTVIDGFLKFVGPCCSRSVVFFNKLLRFGGHEISKSQEPENMQPWIDMTRNYFFPGLALSKPSNTLSSALWNIMKHFPLPTRYQLYGEMRGSTLKRLPEVRVKYLETERDSKSILRRLSSNKAIVKAHGRSIAKISQTNPVALFTTVLQQVQSYENIAQPVIDGSSYLSEMSYDVFTYALLDFFTDPAKERTKLDGTNASLWLQSLATFTGGLFRRQVNYMDPTPLITYIAHELKRSHVKDLIIFREIVKEMSSVHPLADLSDAQIVSLSAGPALKIEAIPQESGDAARLIKKSSRKLRHALHSSQLTVPLLVLIAQQLQVCVYMVPENESHPKHLSTLYDETLGVMLQYIEFLRSTPPLPTDPWSKYEDSLPTFEDLVSKYGLEVGVAFTIIRPQISSEIYAYEKQKRAEDEAAKQQAKENEKANEKANEKQDEKPQADVSEVATEEKPPTEEVVDVKMETDLAPQAEQEPQTVTSQPLNPQASKDKKDIWHPLLLNLIQQMKNVLGDMIKSSLSPAFVTTFWQLSMYDISVPIERYAQEISNLQSAAKTREWMLVDKETGLSKASTVPARVDALKADMTEHMKVYESTKRRISSEKQFWFSNEMTIATRNAATNYYIQYCIMPRVVLSPEDALYCARFSKLMHASGVPSFPTLLFYDKVFCESPSAILSSSTENEARNYARFLTELLSEVAGWQKDEKTYLAGARGSGSQPLPGFRKSWDMHNNDILTYDEFKKAFSKWRIKLLNAFTACVKSGEYMHVRNAVIVYNRISEHFPDSHKTGESMFVMVKQLIADEKRDDLKILAQGYLAQLTKRRHTWGGSDQAPPKTSEEKTGAPAEKSPTVDDKTATQQTEKADIRQEARLRDRLDARKQSRSGPVKEISIKRSSEQREVPTAPASDRHDSQQQKADSGRNNNLPNKPSASTGRQIHSNGEKTAQQAQPRLRSPSTNGKRRSPPPSRSDSRANTPSNTAPALQGIKGRAASASAPAPAPASGGGASLLSRFELDTDRESRSSGGRSRNRSPSPQRSQGSRKYDQRDRREQREREPRESREPREPREQRERRDHRDQRDQRDYREKQDKHDDERHEKRRRIEDDGRHDNRKRSAYDDRQGSTTSKRSRNDQSRAFENAMSAASYNDETRRKRTDDRKDEREREYGRARPEETDRQPSPTIAIEKPTVEETNLLSDDDTNEKDEKDEHAELRRELGLGGWNDEVDAIDTMPEEQLRSLPANLLDEFDSDPEENTESHFSRSKDQEEDYSLSMAEKRKIEEKQPAVELGEANDDIILMDANTVPSHQPLPFEEDDMDDIPTKTKKPKGMNKKDVDELHRETARMVREQNIRLESRNTKMTLADYYAKLAIKRGHAENKAEEILHDDKEQPAESTILTNSKEEPKEHSKMNKPEETPDSLTQQDLNQKKKEQSEKLKLLKLRALKNTRKQKSPEVDVNKDDDDIEILADENPAVGPLARAAGARLGAGKEDASSKLAAKRRWDSREAHRIRKFVGISERGKSGAKRRRSSEGTPNKKGKLLTNEELMENIRQKALNQELEFKNEVEVLGRSRKNKYHIPKPKTELAERVDPIEVALKRAAKRAEDDYDAADDEGDSEDDPEDGNWLGSAEEDNNENENNENDANHNDSEADSEEPDENEKEKENHSSFSSNATSSRLGNTRKPLGEAAGHAYDNMSDSDSEPRGYRRIRRIINDVNEDNQEDDSQVSNRLESPFAGDLQPEFYMNKDGLLTQSKPQTEFSDEDIIMDDDDGPRQNNLLKRNSYNSDNEVEARPIRERRPIDGTQQTEQTEQTQKQSTQATQAATQIETQFDNQAQRMSPTQAETIPNIKESTQSVERKTLTQPKSAFDTLKVGMKKQEAKIQQKKSGAPIDPRFFEAQAEESDEENLMGLISEDEEEDDGVDRHLEELVNDERVAKELREKQDKLATEKYQEQRQQDDELDKKVAQNAVDGRYRYRRRHRTEDGLDMSSDDDDIEFMKAQEQLAARMEKKRRKHAGEEPMDVIARNPRTAAFAAAFEAPANADDFEAEFDVEHTGGALIEQPEETNQGIISDDDGEDSDNSDTSAAASQKHSTLKEETEAMRRFMEKKHAFNNTYSSDSEDESQAMQYVRKGDPGKQKRKPQATSHHNNDDDEVVTSYTQGRKPLSPRSLSKLKKFAQDEGTGANFNPNGATKSGVTSFLADSNRSQGKQDKGGKKKSKPSSQNSSQKSQQPSSQSSQSKPASKLSSFGKWG</sequence>
<dbReference type="InterPro" id="IPR018564">
    <property type="entry name" value="Repl_chkpnt_MRC1_dom"/>
</dbReference>
<dbReference type="Proteomes" id="UP000305647">
    <property type="component" value="Unassembled WGS sequence"/>
</dbReference>
<evidence type="ECO:0000259" key="7">
    <source>
        <dbReference type="Pfam" id="PF11262"/>
    </source>
</evidence>
<dbReference type="InterPro" id="IPR032302">
    <property type="entry name" value="THOC2_N"/>
</dbReference>
<evidence type="ECO:0000256" key="1">
    <source>
        <dbReference type="ARBA" id="ARBA00004123"/>
    </source>
</evidence>